<dbReference type="RefSeq" id="XP_070895223.1">
    <property type="nucleotide sequence ID" value="XM_071041351.1"/>
</dbReference>
<keyword evidence="2" id="KW-1185">Reference proteome</keyword>
<dbReference type="EMBL" id="JBFXLR010000050">
    <property type="protein sequence ID" value="KAL2842657.1"/>
    <property type="molecule type" value="Genomic_DNA"/>
</dbReference>
<dbReference type="Proteomes" id="UP001610444">
    <property type="component" value="Unassembled WGS sequence"/>
</dbReference>
<name>A0ABR4JS86_9EURO</name>
<protein>
    <submittedName>
        <fullName evidence="1">Uncharacterized protein</fullName>
    </submittedName>
</protein>
<proteinExistence type="predicted"/>
<evidence type="ECO:0000313" key="1">
    <source>
        <dbReference type="EMBL" id="KAL2842657.1"/>
    </source>
</evidence>
<sequence>MLGQFGTFPRRRCEKGCSKVPLHLYLLLLLGRTYCLSVLSRGGDAIIRCGLSQAQLWGALESEPESGLSIPNKAPVN</sequence>
<reference evidence="1 2" key="1">
    <citation type="submission" date="2024-07" db="EMBL/GenBank/DDBJ databases">
        <title>Section-level genome sequencing and comparative genomics of Aspergillus sections Usti and Cavernicolus.</title>
        <authorList>
            <consortium name="Lawrence Berkeley National Laboratory"/>
            <person name="Nybo J.L."/>
            <person name="Vesth T.C."/>
            <person name="Theobald S."/>
            <person name="Frisvad J.C."/>
            <person name="Larsen T.O."/>
            <person name="Kjaerboelling I."/>
            <person name="Rothschild-Mancinelli K."/>
            <person name="Lyhne E.K."/>
            <person name="Kogle M.E."/>
            <person name="Barry K."/>
            <person name="Clum A."/>
            <person name="Na H."/>
            <person name="Ledsgaard L."/>
            <person name="Lin J."/>
            <person name="Lipzen A."/>
            <person name="Kuo A."/>
            <person name="Riley R."/>
            <person name="Mondo S."/>
            <person name="LaButti K."/>
            <person name="Haridas S."/>
            <person name="Pangalinan J."/>
            <person name="Salamov A.A."/>
            <person name="Simmons B.A."/>
            <person name="Magnuson J.K."/>
            <person name="Chen J."/>
            <person name="Drula E."/>
            <person name="Henrissat B."/>
            <person name="Wiebenga A."/>
            <person name="Lubbers R.J."/>
            <person name="Gomes A.C."/>
            <person name="Macurrencykelacurrency M.R."/>
            <person name="Stajich J."/>
            <person name="Grigoriev I.V."/>
            <person name="Mortensen U.H."/>
            <person name="De vries R.P."/>
            <person name="Baker S.E."/>
            <person name="Andersen M.R."/>
        </authorList>
    </citation>
    <scope>NUCLEOTIDE SEQUENCE [LARGE SCALE GENOMIC DNA]</scope>
    <source>
        <strain evidence="1 2">CBS 756.74</strain>
    </source>
</reference>
<dbReference type="GeneID" id="98156515"/>
<accession>A0ABR4JS86</accession>
<comment type="caution">
    <text evidence="1">The sequence shown here is derived from an EMBL/GenBank/DDBJ whole genome shotgun (WGS) entry which is preliminary data.</text>
</comment>
<organism evidence="1 2">
    <name type="scientific">Aspergillus pseudodeflectus</name>
    <dbReference type="NCBI Taxonomy" id="176178"/>
    <lineage>
        <taxon>Eukaryota</taxon>
        <taxon>Fungi</taxon>
        <taxon>Dikarya</taxon>
        <taxon>Ascomycota</taxon>
        <taxon>Pezizomycotina</taxon>
        <taxon>Eurotiomycetes</taxon>
        <taxon>Eurotiomycetidae</taxon>
        <taxon>Eurotiales</taxon>
        <taxon>Aspergillaceae</taxon>
        <taxon>Aspergillus</taxon>
        <taxon>Aspergillus subgen. Nidulantes</taxon>
    </lineage>
</organism>
<gene>
    <name evidence="1" type="ORF">BJX68DRAFT_244636</name>
</gene>
<evidence type="ECO:0000313" key="2">
    <source>
        <dbReference type="Proteomes" id="UP001610444"/>
    </source>
</evidence>